<evidence type="ECO:0000313" key="8">
    <source>
        <dbReference type="Proteomes" id="UP000003835"/>
    </source>
</evidence>
<evidence type="ECO:0000256" key="1">
    <source>
        <dbReference type="ARBA" id="ARBA00004167"/>
    </source>
</evidence>
<feature type="transmembrane region" description="Helical" evidence="6">
    <location>
        <begin position="70"/>
        <end position="88"/>
    </location>
</feature>
<dbReference type="AlphaFoldDB" id="B4VRR1"/>
<dbReference type="HOGENOM" id="CLU_056714_0_1_3"/>
<dbReference type="Proteomes" id="UP000003835">
    <property type="component" value="Unassembled WGS sequence"/>
</dbReference>
<dbReference type="eggNOG" id="COG1704">
    <property type="taxonomic scope" value="Bacteria"/>
</dbReference>
<keyword evidence="3 6" id="KW-0812">Transmembrane</keyword>
<evidence type="ECO:0000256" key="4">
    <source>
        <dbReference type="ARBA" id="ARBA00022989"/>
    </source>
</evidence>
<reference evidence="7 8" key="1">
    <citation type="submission" date="2008-07" db="EMBL/GenBank/DDBJ databases">
        <authorList>
            <person name="Tandeau de Marsac N."/>
            <person name="Ferriera S."/>
            <person name="Johnson J."/>
            <person name="Kravitz S."/>
            <person name="Beeson K."/>
            <person name="Sutton G."/>
            <person name="Rogers Y.-H."/>
            <person name="Friedman R."/>
            <person name="Frazier M."/>
            <person name="Venter J.C."/>
        </authorList>
    </citation>
    <scope>NUCLEOTIDE SEQUENCE [LARGE SCALE GENOMIC DNA]</scope>
    <source>
        <strain evidence="7 8">PCC 7420</strain>
    </source>
</reference>
<protein>
    <submittedName>
        <fullName evidence="7">LemA family</fullName>
    </submittedName>
</protein>
<comment type="similarity">
    <text evidence="2">Belongs to the LemA family.</text>
</comment>
<evidence type="ECO:0000256" key="2">
    <source>
        <dbReference type="ARBA" id="ARBA00008854"/>
    </source>
</evidence>
<dbReference type="OrthoDB" id="9804152at2"/>
<dbReference type="RefSeq" id="WP_006101074.1">
    <property type="nucleotide sequence ID" value="NZ_DS989849.1"/>
</dbReference>
<evidence type="ECO:0000313" key="7">
    <source>
        <dbReference type="EMBL" id="EDX75363.1"/>
    </source>
</evidence>
<dbReference type="InterPro" id="IPR023353">
    <property type="entry name" value="LemA-like_dom_sf"/>
</dbReference>
<keyword evidence="8" id="KW-1185">Reference proteome</keyword>
<dbReference type="PANTHER" id="PTHR34478:SF2">
    <property type="entry name" value="MEMBRANE PROTEIN"/>
    <property type="match status" value="1"/>
</dbReference>
<accession>B4VRR1</accession>
<dbReference type="STRING" id="118168.MC7420_1281"/>
<dbReference type="Gene3D" id="1.20.1440.20">
    <property type="entry name" value="LemA-like domain"/>
    <property type="match status" value="1"/>
</dbReference>
<gene>
    <name evidence="7" type="ORF">MC7420_1281</name>
</gene>
<comment type="subcellular location">
    <subcellularLocation>
        <location evidence="1">Membrane</location>
        <topology evidence="1">Single-pass membrane protein</topology>
    </subcellularLocation>
</comment>
<evidence type="ECO:0000256" key="3">
    <source>
        <dbReference type="ARBA" id="ARBA00022692"/>
    </source>
</evidence>
<sequence length="244" mass="27761">MNNLDKRIPESMTSEVLELASRNYANHSQAYSASELIQAGTEAQIPGEFIQQAIQEVRSRQNRRHKQRKILAIVGASFLAISGIWSIGTYNSFSRRASQVEAKWAQVENQLQRRADLIPNLVRVTQAYTKHEKEMVSLLQQSRQAYLQADTPEKKAVAVEQVNDAINRFQDYAANNSQLQSSQLFTNLQYEIAGTENRIAVERMRYNQAVQRYNQTIQQFPNSVLAQGLGFEAQSFFQTATTEP</sequence>
<dbReference type="InterPro" id="IPR007156">
    <property type="entry name" value="MamQ_LemA"/>
</dbReference>
<dbReference type="Pfam" id="PF04011">
    <property type="entry name" value="LemA"/>
    <property type="match status" value="1"/>
</dbReference>
<evidence type="ECO:0000256" key="6">
    <source>
        <dbReference type="SAM" id="Phobius"/>
    </source>
</evidence>
<keyword evidence="4 6" id="KW-1133">Transmembrane helix</keyword>
<evidence type="ECO:0000256" key="5">
    <source>
        <dbReference type="ARBA" id="ARBA00023136"/>
    </source>
</evidence>
<keyword evidence="5 6" id="KW-0472">Membrane</keyword>
<name>B4VRR1_9CYAN</name>
<dbReference type="EMBL" id="DS989849">
    <property type="protein sequence ID" value="EDX75363.1"/>
    <property type="molecule type" value="Genomic_DNA"/>
</dbReference>
<dbReference type="GO" id="GO:0016020">
    <property type="term" value="C:membrane"/>
    <property type="evidence" value="ECO:0007669"/>
    <property type="project" value="UniProtKB-SubCell"/>
</dbReference>
<dbReference type="PANTHER" id="PTHR34478">
    <property type="entry name" value="PROTEIN LEMA"/>
    <property type="match status" value="1"/>
</dbReference>
<dbReference type="SUPFAM" id="SSF140478">
    <property type="entry name" value="LemA-like"/>
    <property type="match status" value="1"/>
</dbReference>
<organism evidence="7 8">
    <name type="scientific">Coleofasciculus chthonoplastes PCC 7420</name>
    <dbReference type="NCBI Taxonomy" id="118168"/>
    <lineage>
        <taxon>Bacteria</taxon>
        <taxon>Bacillati</taxon>
        <taxon>Cyanobacteriota</taxon>
        <taxon>Cyanophyceae</taxon>
        <taxon>Coleofasciculales</taxon>
        <taxon>Coleofasciculaceae</taxon>
        <taxon>Coleofasciculus</taxon>
    </lineage>
</organism>
<proteinExistence type="inferred from homology"/>